<proteinExistence type="predicted"/>
<comment type="caution">
    <text evidence="2">The sequence shown here is derived from an EMBL/GenBank/DDBJ whole genome shotgun (WGS) entry which is preliminary data.</text>
</comment>
<protein>
    <submittedName>
        <fullName evidence="2">Uncharacterized protein</fullName>
    </submittedName>
</protein>
<keyword evidence="1" id="KW-0732">Signal</keyword>
<accession>A0ABT3JKI3</accession>
<gene>
    <name evidence="2" type="ORF">OK344_03625</name>
</gene>
<evidence type="ECO:0000256" key="1">
    <source>
        <dbReference type="SAM" id="SignalP"/>
    </source>
</evidence>
<dbReference type="PROSITE" id="PS51257">
    <property type="entry name" value="PROKAR_LIPOPROTEIN"/>
    <property type="match status" value="1"/>
</dbReference>
<dbReference type="Proteomes" id="UP001209107">
    <property type="component" value="Unassembled WGS sequence"/>
</dbReference>
<evidence type="ECO:0000313" key="3">
    <source>
        <dbReference type="Proteomes" id="UP001209107"/>
    </source>
</evidence>
<feature type="signal peptide" evidence="1">
    <location>
        <begin position="1"/>
        <end position="25"/>
    </location>
</feature>
<reference evidence="2 3" key="1">
    <citation type="submission" date="2022-10" db="EMBL/GenBank/DDBJ databases">
        <title>Kaistella sp. BT-6-1-3.</title>
        <authorList>
            <person name="Ai J."/>
            <person name="Deng Z."/>
        </authorList>
    </citation>
    <scope>NUCLEOTIDE SEQUENCE [LARGE SCALE GENOMIC DNA]</scope>
    <source>
        <strain evidence="2 3">BT6-1-3</strain>
    </source>
</reference>
<keyword evidence="3" id="KW-1185">Reference proteome</keyword>
<organism evidence="2 3">
    <name type="scientific">Kaistella yananensis</name>
    <dbReference type="NCBI Taxonomy" id="2989820"/>
    <lineage>
        <taxon>Bacteria</taxon>
        <taxon>Pseudomonadati</taxon>
        <taxon>Bacteroidota</taxon>
        <taxon>Flavobacteriia</taxon>
        <taxon>Flavobacteriales</taxon>
        <taxon>Weeksellaceae</taxon>
        <taxon>Chryseobacterium group</taxon>
        <taxon>Kaistella</taxon>
    </lineage>
</organism>
<dbReference type="RefSeq" id="WP_265143492.1">
    <property type="nucleotide sequence ID" value="NZ_JAPCHZ010000001.1"/>
</dbReference>
<feature type="chain" id="PRO_5047136753" evidence="1">
    <location>
        <begin position="26"/>
        <end position="185"/>
    </location>
</feature>
<evidence type="ECO:0000313" key="2">
    <source>
        <dbReference type="EMBL" id="MCW4451291.1"/>
    </source>
</evidence>
<name>A0ABT3JKI3_9FLAO</name>
<sequence>MQTLKNIKYLLIVFFSLVSIACSRADEDEDVLSQEDISNIILNVKDDVTGIVKTYNYTVNAATNPVIKLEDGKTYTVEAIFKNGNEDETESIISAKDEHFLIFDFQGSQIELTREDDESSTRTDGNKLGLLTKWNVIKTLNGPNPKLELQLIHDAVSVSEEQSGSAFGTAEGGETDAVAVFGMSN</sequence>
<dbReference type="EMBL" id="JAPCHZ010000001">
    <property type="protein sequence ID" value="MCW4451291.1"/>
    <property type="molecule type" value="Genomic_DNA"/>
</dbReference>